<evidence type="ECO:0000313" key="6">
    <source>
        <dbReference type="Proteomes" id="UP000770015"/>
    </source>
</evidence>
<feature type="compositionally biased region" description="Polar residues" evidence="2">
    <location>
        <begin position="637"/>
        <end position="659"/>
    </location>
</feature>
<dbReference type="PANTHER" id="PTHR15696">
    <property type="entry name" value="SMG-7 SUPPRESSOR WITH MORPHOLOGICAL EFFECT ON GENITALIA PROTEIN 7"/>
    <property type="match status" value="1"/>
</dbReference>
<dbReference type="InterPro" id="IPR045153">
    <property type="entry name" value="Est1/Ebs1-like"/>
</dbReference>
<organism evidence="5 6">
    <name type="scientific">Plectosphaerella plurivora</name>
    <dbReference type="NCBI Taxonomy" id="936078"/>
    <lineage>
        <taxon>Eukaryota</taxon>
        <taxon>Fungi</taxon>
        <taxon>Dikarya</taxon>
        <taxon>Ascomycota</taxon>
        <taxon>Pezizomycotina</taxon>
        <taxon>Sordariomycetes</taxon>
        <taxon>Hypocreomycetidae</taxon>
        <taxon>Glomerellales</taxon>
        <taxon>Plectosphaerellaceae</taxon>
        <taxon>Plectosphaerella</taxon>
    </lineage>
</organism>
<dbReference type="Gene3D" id="1.25.40.10">
    <property type="entry name" value="Tetratricopeptide repeat domain"/>
    <property type="match status" value="1"/>
</dbReference>
<name>A0A9P8V2A9_9PEZI</name>
<dbReference type="InterPro" id="IPR018834">
    <property type="entry name" value="DNA/RNA-bd_Est1-type"/>
</dbReference>
<feature type="compositionally biased region" description="Polar residues" evidence="2">
    <location>
        <begin position="683"/>
        <end position="698"/>
    </location>
</feature>
<keyword evidence="1" id="KW-0539">Nucleus</keyword>
<dbReference type="GO" id="GO:0005634">
    <property type="term" value="C:nucleus"/>
    <property type="evidence" value="ECO:0007669"/>
    <property type="project" value="UniProtKB-SubCell"/>
</dbReference>
<dbReference type="SUPFAM" id="SSF48452">
    <property type="entry name" value="TPR-like"/>
    <property type="match status" value="1"/>
</dbReference>
<comment type="function">
    <text evidence="1">Plays a role in nonsense-mediated mRNA decay.</text>
</comment>
<dbReference type="EMBL" id="JAGSXJ010000040">
    <property type="protein sequence ID" value="KAH6664345.1"/>
    <property type="molecule type" value="Genomic_DNA"/>
</dbReference>
<feature type="region of interest" description="Disordered" evidence="2">
    <location>
        <begin position="637"/>
        <end position="707"/>
    </location>
</feature>
<dbReference type="PANTHER" id="PTHR15696:SF36">
    <property type="entry name" value="NONSENSE-MEDIATED MRNA DECAY FACTOR"/>
    <property type="match status" value="1"/>
</dbReference>
<feature type="compositionally biased region" description="Polar residues" evidence="2">
    <location>
        <begin position="580"/>
        <end position="593"/>
    </location>
</feature>
<feature type="domain" description="Telomerase activating protein Est1-like N-terminal" evidence="4">
    <location>
        <begin position="68"/>
        <end position="186"/>
    </location>
</feature>
<sequence length="952" mass="105717">METESQKKAARDLWTEAQKVHRKLNASIEALAKDATSDWSHLEDIIAKHRLACVQILILDPEFFCKSVQGHMWSTHSIINNQYRTVLQRLRHQKTNVARSKLEKLHVRFLKTSFDFYKHYVQQLATKYGIPELEKAARMTNQTSPAAAADKVPVDELPPALKEGLLVACAMAIVHIGDLTRYLTQARSRKSKKSEPTEKGGDAAVSHPKPKVLEPHDYYNLASQLLPSLGHPYHQKGVMYLEDKNDFEVIFYFIKAIAVDTKHPMADQNLDQKFKLLRTSEATTSIASQDPTTILRFWFIRLHGGYFGDVPFTKQEAIEKEVLGRLRMAIQLHRDAQITLMKMVLINIAAHYIARTRLAENPDSKSAARTLYLVLRHNIQTFGAILVILKGELIEVKHQIPLSDLALTTATPDDQARKRSKGTTVQYVCMPLVRLYSSWLVATRDELDNAAEDLGPGITEMCTHFASVLTLFSEIYGGEDMKITPYLLPEDMLARGLMPLSSNLLPPACELGFDQDQNVAKADWEEWDQTKGIWSHEQELMARTLDILLCGFNLTEVGPLAFKWTQVENGLKFHYELPSESGSIASPTGPAQQETERMRTFAPAPAPAPEVTPSDQLLWEASQTQSLGGMSVVAAGQQTRRTPASHEGQPQSQKYSHQHSMPPPNHQGGPSSFPQLWERGIPTQASYVSSRTQASPLGQQEHHRDAGRRQFSDAAYHTDMSSSVWNSKLATPYAAQADPSVSEATDYDFSENTAVMDMVNEFLQPPSNPSWGQGGNQSAVEGNETSYGMHSATANEVFNGLASKSPALSGNHSPRAFPGLPWNLVYEPSAASSGPAAASSRVASRDYGAERAQHNWNFPGSSDATFSATSSIYQSTPQNKHANAFNPYAGAAGPYGGFMPTNRDSHTTPFRERTRSSGMAAAGEYTDAYDDLVLRNVREDMAKEQQARSRFN</sequence>
<evidence type="ECO:0000256" key="2">
    <source>
        <dbReference type="SAM" id="MobiDB-lite"/>
    </source>
</evidence>
<dbReference type="InterPro" id="IPR011990">
    <property type="entry name" value="TPR-like_helical_dom_sf"/>
</dbReference>
<proteinExistence type="predicted"/>
<dbReference type="GO" id="GO:0000184">
    <property type="term" value="P:nuclear-transcribed mRNA catabolic process, nonsense-mediated decay"/>
    <property type="evidence" value="ECO:0007669"/>
    <property type="project" value="UniProtKB-KW"/>
</dbReference>
<feature type="region of interest" description="Disordered" evidence="2">
    <location>
        <begin position="185"/>
        <end position="208"/>
    </location>
</feature>
<reference evidence="5" key="1">
    <citation type="journal article" date="2021" name="Nat. Commun.">
        <title>Genetic determinants of endophytism in the Arabidopsis root mycobiome.</title>
        <authorList>
            <person name="Mesny F."/>
            <person name="Miyauchi S."/>
            <person name="Thiergart T."/>
            <person name="Pickel B."/>
            <person name="Atanasova L."/>
            <person name="Karlsson M."/>
            <person name="Huettel B."/>
            <person name="Barry K.W."/>
            <person name="Haridas S."/>
            <person name="Chen C."/>
            <person name="Bauer D."/>
            <person name="Andreopoulos W."/>
            <person name="Pangilinan J."/>
            <person name="LaButti K."/>
            <person name="Riley R."/>
            <person name="Lipzen A."/>
            <person name="Clum A."/>
            <person name="Drula E."/>
            <person name="Henrissat B."/>
            <person name="Kohler A."/>
            <person name="Grigoriev I.V."/>
            <person name="Martin F.M."/>
            <person name="Hacquard S."/>
        </authorList>
    </citation>
    <scope>NUCLEOTIDE SEQUENCE</scope>
    <source>
        <strain evidence="5">MPI-SDFR-AT-0117</strain>
    </source>
</reference>
<dbReference type="AlphaFoldDB" id="A0A9P8V2A9"/>
<accession>A0A9P8V2A9</accession>
<gene>
    <name evidence="5" type="ORF">F5X68DRAFT_265874</name>
</gene>
<comment type="caution">
    <text evidence="5">The sequence shown here is derived from an EMBL/GenBank/DDBJ whole genome shotgun (WGS) entry which is preliminary data.</text>
</comment>
<dbReference type="Pfam" id="PF10374">
    <property type="entry name" value="EST1"/>
    <property type="match status" value="1"/>
</dbReference>
<dbReference type="Pfam" id="PF10373">
    <property type="entry name" value="EST1_DNA_bind"/>
    <property type="match status" value="1"/>
</dbReference>
<evidence type="ECO:0000259" key="3">
    <source>
        <dbReference type="Pfam" id="PF10373"/>
    </source>
</evidence>
<evidence type="ECO:0000313" key="5">
    <source>
        <dbReference type="EMBL" id="KAH6664345.1"/>
    </source>
</evidence>
<comment type="subcellular location">
    <subcellularLocation>
        <location evidence="1">Nucleus</location>
    </subcellularLocation>
</comment>
<evidence type="ECO:0000259" key="4">
    <source>
        <dbReference type="Pfam" id="PF10374"/>
    </source>
</evidence>
<protein>
    <recommendedName>
        <fullName evidence="1">Nonsense-mediated mRNA decay factor</fullName>
    </recommendedName>
</protein>
<dbReference type="OrthoDB" id="69928at2759"/>
<dbReference type="Proteomes" id="UP000770015">
    <property type="component" value="Unassembled WGS sequence"/>
</dbReference>
<dbReference type="InterPro" id="IPR019458">
    <property type="entry name" value="Est1-like_N"/>
</dbReference>
<keyword evidence="6" id="KW-1185">Reference proteome</keyword>
<feature type="domain" description="DNA/RNA-binding" evidence="3">
    <location>
        <begin position="218"/>
        <end position="502"/>
    </location>
</feature>
<feature type="region of interest" description="Disordered" evidence="2">
    <location>
        <begin position="580"/>
        <end position="612"/>
    </location>
</feature>
<evidence type="ECO:0000256" key="1">
    <source>
        <dbReference type="RuleBase" id="RU369098"/>
    </source>
</evidence>
<keyword evidence="1" id="KW-0866">Nonsense-mediated mRNA decay</keyword>